<dbReference type="EMBL" id="JBJKFK010000270">
    <property type="protein sequence ID" value="KAL3318238.1"/>
    <property type="molecule type" value="Genomic_DNA"/>
</dbReference>
<evidence type="ECO:0000313" key="1">
    <source>
        <dbReference type="EMBL" id="KAL3318238.1"/>
    </source>
</evidence>
<proteinExistence type="predicted"/>
<keyword evidence="2" id="KW-1185">Reference proteome</keyword>
<dbReference type="AlphaFoldDB" id="A0ABD2QFS6"/>
<reference evidence="1 2" key="1">
    <citation type="submission" date="2024-11" db="EMBL/GenBank/DDBJ databases">
        <title>Adaptive evolution of stress response genes in parasites aligns with host niche diversity.</title>
        <authorList>
            <person name="Hahn C."/>
            <person name="Resl P."/>
        </authorList>
    </citation>
    <scope>NUCLEOTIDE SEQUENCE [LARGE SCALE GENOMIC DNA]</scope>
    <source>
        <strain evidence="1">EGGRZ-B1_66</strain>
        <tissue evidence="1">Body</tissue>
    </source>
</reference>
<evidence type="ECO:0000313" key="2">
    <source>
        <dbReference type="Proteomes" id="UP001626550"/>
    </source>
</evidence>
<organism evidence="1 2">
    <name type="scientific">Cichlidogyrus casuarinus</name>
    <dbReference type="NCBI Taxonomy" id="1844966"/>
    <lineage>
        <taxon>Eukaryota</taxon>
        <taxon>Metazoa</taxon>
        <taxon>Spiralia</taxon>
        <taxon>Lophotrochozoa</taxon>
        <taxon>Platyhelminthes</taxon>
        <taxon>Monogenea</taxon>
        <taxon>Monopisthocotylea</taxon>
        <taxon>Dactylogyridea</taxon>
        <taxon>Ancyrocephalidae</taxon>
        <taxon>Cichlidogyrus</taxon>
    </lineage>
</organism>
<name>A0ABD2QFS6_9PLAT</name>
<dbReference type="Proteomes" id="UP001626550">
    <property type="component" value="Unassembled WGS sequence"/>
</dbReference>
<protein>
    <submittedName>
        <fullName evidence="1">Uncharacterized protein</fullName>
    </submittedName>
</protein>
<comment type="caution">
    <text evidence="1">The sequence shown here is derived from an EMBL/GenBank/DDBJ whole genome shotgun (WGS) entry which is preliminary data.</text>
</comment>
<accession>A0ABD2QFS6</accession>
<gene>
    <name evidence="1" type="ORF">Ciccas_003109</name>
</gene>
<sequence length="164" mass="18711">MFGYKGHVSVNKCTAKMDLILEDVANLESNSEFLSSEICSPSYAIIRDWLHYNTIWPTCQAWNAFKKYLNGRPETEPSKPPTLNPGRGCTPFLLSQTSPQQNPMTSVPIGATTLLKRPCQSLLCQCTRDLVWRCEDYPANVKNVCEFIQTRNMFYPYLVSWSDT</sequence>